<dbReference type="InterPro" id="IPR037215">
    <property type="entry name" value="GUN4-like_sf"/>
</dbReference>
<dbReference type="GO" id="GO:0046906">
    <property type="term" value="F:tetrapyrrole binding"/>
    <property type="evidence" value="ECO:0007669"/>
    <property type="project" value="TreeGrafter"/>
</dbReference>
<feature type="chain" id="PRO_5033016189" description="GUN4-like domain-containing protein" evidence="1">
    <location>
        <begin position="26"/>
        <end position="225"/>
    </location>
</feature>
<dbReference type="Gene3D" id="1.25.40.620">
    <property type="match status" value="1"/>
</dbReference>
<reference evidence="3" key="1">
    <citation type="submission" date="2021-02" db="EMBL/GenBank/DDBJ databases">
        <title>First Annotated Genome of the Yellow-green Alga Tribonema minus.</title>
        <authorList>
            <person name="Mahan K.M."/>
        </authorList>
    </citation>
    <scope>NUCLEOTIDE SEQUENCE</scope>
    <source>
        <strain evidence="3">UTEX B ZZ1240</strain>
    </source>
</reference>
<protein>
    <recommendedName>
        <fullName evidence="2">GUN4-like domain-containing protein</fullName>
    </recommendedName>
</protein>
<dbReference type="CDD" id="cd16383">
    <property type="entry name" value="GUN4"/>
    <property type="match status" value="1"/>
</dbReference>
<evidence type="ECO:0000259" key="2">
    <source>
        <dbReference type="Pfam" id="PF05419"/>
    </source>
</evidence>
<evidence type="ECO:0000313" key="3">
    <source>
        <dbReference type="EMBL" id="KAG5175389.1"/>
    </source>
</evidence>
<dbReference type="Proteomes" id="UP000664859">
    <property type="component" value="Unassembled WGS sequence"/>
</dbReference>
<accession>A0A836C7C7</accession>
<feature type="domain" description="GUN4-like" evidence="2">
    <location>
        <begin position="70"/>
        <end position="216"/>
    </location>
</feature>
<dbReference type="PANTHER" id="PTHR34800:SF1">
    <property type="entry name" value="TETRAPYRROLE-BINDING PROTEIN, CHLOROPLASTIC"/>
    <property type="match status" value="1"/>
</dbReference>
<sequence length="225" mass="24945">MRCGRGSFAVKAVVCVAALAQWSSAFVLPAPAASSAVCRAHVSAHSCRAPLRMSSDVAESKVDAPDNLSSDAGIDYVPLATMLATGDFKGADQFTRDALIRAAGEGSQKRGFVYWTDVKNIPNKDLATIEKLWLKYSGGKFGYSVQAEVWKRKKGDFENFCRTIGWNTKSEEIERKLRWFGANEFIYDAERAPKGHLPLTSALRGTQLLKELLNHPVWETEWNKE</sequence>
<dbReference type="SUPFAM" id="SSF140869">
    <property type="entry name" value="GUN4-like"/>
    <property type="match status" value="1"/>
</dbReference>
<dbReference type="OrthoDB" id="4835at2759"/>
<organism evidence="3 4">
    <name type="scientific">Tribonema minus</name>
    <dbReference type="NCBI Taxonomy" id="303371"/>
    <lineage>
        <taxon>Eukaryota</taxon>
        <taxon>Sar</taxon>
        <taxon>Stramenopiles</taxon>
        <taxon>Ochrophyta</taxon>
        <taxon>PX clade</taxon>
        <taxon>Xanthophyceae</taxon>
        <taxon>Tribonematales</taxon>
        <taxon>Tribonemataceae</taxon>
        <taxon>Tribonema</taxon>
    </lineage>
</organism>
<feature type="signal peptide" evidence="1">
    <location>
        <begin position="1"/>
        <end position="25"/>
    </location>
</feature>
<evidence type="ECO:0000256" key="1">
    <source>
        <dbReference type="SAM" id="SignalP"/>
    </source>
</evidence>
<proteinExistence type="predicted"/>
<dbReference type="InterPro" id="IPR008629">
    <property type="entry name" value="GUN4-like"/>
</dbReference>
<dbReference type="EMBL" id="JAFCMP010000550">
    <property type="protein sequence ID" value="KAG5175389.1"/>
    <property type="molecule type" value="Genomic_DNA"/>
</dbReference>
<name>A0A836C7C7_9STRA</name>
<keyword evidence="1" id="KW-0732">Signal</keyword>
<keyword evidence="4" id="KW-1185">Reference proteome</keyword>
<dbReference type="PANTHER" id="PTHR34800">
    <property type="entry name" value="TETRAPYRROLE-BINDING PROTEIN, CHLOROPLASTIC"/>
    <property type="match status" value="1"/>
</dbReference>
<gene>
    <name evidence="3" type="ORF">JKP88DRAFT_203624</name>
</gene>
<dbReference type="Pfam" id="PF05419">
    <property type="entry name" value="GUN4"/>
    <property type="match status" value="1"/>
</dbReference>
<dbReference type="Gene3D" id="1.10.10.1770">
    <property type="entry name" value="Gun4-like"/>
    <property type="match status" value="1"/>
</dbReference>
<dbReference type="AlphaFoldDB" id="A0A836C7C7"/>
<evidence type="ECO:0000313" key="4">
    <source>
        <dbReference type="Proteomes" id="UP000664859"/>
    </source>
</evidence>
<comment type="caution">
    <text evidence="3">The sequence shown here is derived from an EMBL/GenBank/DDBJ whole genome shotgun (WGS) entry which is preliminary data.</text>
</comment>